<dbReference type="AlphaFoldDB" id="K2MTF1"/>
<dbReference type="PANTHER" id="PTHR13678:SF2">
    <property type="entry name" value="VACUOLAR PROTEIN SORTING-ASSOCIATED PROTEIN 37A"/>
    <property type="match status" value="1"/>
</dbReference>
<feature type="transmembrane region" description="Helical" evidence="6">
    <location>
        <begin position="28"/>
        <end position="53"/>
    </location>
</feature>
<comment type="subcellular location">
    <subcellularLocation>
        <location evidence="1">Endosome</location>
    </subcellularLocation>
</comment>
<evidence type="ECO:0000256" key="1">
    <source>
        <dbReference type="ARBA" id="ARBA00004177"/>
    </source>
</evidence>
<evidence type="ECO:0000259" key="7">
    <source>
        <dbReference type="Pfam" id="PF07200"/>
    </source>
</evidence>
<dbReference type="InterPro" id="IPR009851">
    <property type="entry name" value="Mod_r"/>
</dbReference>
<dbReference type="EMBL" id="AHKC01005524">
    <property type="protein sequence ID" value="EKF38518.1"/>
    <property type="molecule type" value="Genomic_DNA"/>
</dbReference>
<keyword evidence="9" id="KW-1185">Reference proteome</keyword>
<accession>K2MTF1</accession>
<evidence type="ECO:0000256" key="2">
    <source>
        <dbReference type="ARBA" id="ARBA00007617"/>
    </source>
</evidence>
<feature type="domain" description="VPS37 C-terminal" evidence="7">
    <location>
        <begin position="175"/>
        <end position="319"/>
    </location>
</feature>
<dbReference type="GO" id="GO:0006623">
    <property type="term" value="P:protein targeting to vacuole"/>
    <property type="evidence" value="ECO:0007669"/>
    <property type="project" value="TreeGrafter"/>
</dbReference>
<comment type="caution">
    <text evidence="8">The sequence shown here is derived from an EMBL/GenBank/DDBJ whole genome shotgun (WGS) entry which is preliminary data.</text>
</comment>
<protein>
    <recommendedName>
        <fullName evidence="7">VPS37 C-terminal domain-containing protein</fullName>
    </recommendedName>
</protein>
<evidence type="ECO:0000313" key="8">
    <source>
        <dbReference type="EMBL" id="EKF38518.1"/>
    </source>
</evidence>
<keyword evidence="6" id="KW-0812">Transmembrane</keyword>
<keyword evidence="3" id="KW-0813">Transport</keyword>
<dbReference type="OrthoDB" id="243464at2759"/>
<gene>
    <name evidence="8" type="ORF">MOQ_001272</name>
</gene>
<keyword evidence="5" id="KW-0653">Protein transport</keyword>
<sequence>MTFCIFVFVLFSAYVCFSNFFFLLMFSPYVCVCVCVYFLSVLFHGTSACIFVFRQMSRMQPYIDELKSRFGKVTVIHKSSEETLLQVEHVIPDRGYAAVLCVALGVHFPRTPPIVTYFDGRKISLASSDGSASDAWDPSKSKLADAVGNAFANLANLWGSVVPPSMELLTSQLSSLSDSMLQDIVSNPNCLESYAYQLPFFKAIRDASCQTIDDIERVANENLKLQPVVEKLRAEVEGLQRSLEQNVQSMQKMLRSTPLLNSIGSPESLAKTLATDVRTLDAQCEEIAKKILQLDCATDKLRFDNLLEEYREKAKERHFIDLKRRAYCASLT</sequence>
<proteinExistence type="inferred from homology"/>
<evidence type="ECO:0000313" key="9">
    <source>
        <dbReference type="Proteomes" id="UP000007350"/>
    </source>
</evidence>
<evidence type="ECO:0000256" key="5">
    <source>
        <dbReference type="ARBA" id="ARBA00022927"/>
    </source>
</evidence>
<evidence type="ECO:0000256" key="4">
    <source>
        <dbReference type="ARBA" id="ARBA00022753"/>
    </source>
</evidence>
<dbReference type="PANTHER" id="PTHR13678">
    <property type="entry name" value="VACUOLAR PROTEIN SORTING-ASSOCIATED PROTEIN 37"/>
    <property type="match status" value="1"/>
</dbReference>
<dbReference type="GO" id="GO:0000813">
    <property type="term" value="C:ESCRT I complex"/>
    <property type="evidence" value="ECO:0007669"/>
    <property type="project" value="TreeGrafter"/>
</dbReference>
<keyword evidence="4" id="KW-0967">Endosome</keyword>
<comment type="similarity">
    <text evidence="2">Belongs to the VPS37 family.</text>
</comment>
<name>K2MTF1_TRYCR</name>
<dbReference type="Pfam" id="PF07200">
    <property type="entry name" value="Mod_r"/>
    <property type="match status" value="1"/>
</dbReference>
<dbReference type="GO" id="GO:0043162">
    <property type="term" value="P:ubiquitin-dependent protein catabolic process via the multivesicular body sorting pathway"/>
    <property type="evidence" value="ECO:0007669"/>
    <property type="project" value="TreeGrafter"/>
</dbReference>
<keyword evidence="6" id="KW-1133">Transmembrane helix</keyword>
<keyword evidence="6" id="KW-0472">Membrane</keyword>
<dbReference type="Proteomes" id="UP000007350">
    <property type="component" value="Unassembled WGS sequence"/>
</dbReference>
<dbReference type="GO" id="GO:0006612">
    <property type="term" value="P:protein targeting to membrane"/>
    <property type="evidence" value="ECO:0007669"/>
    <property type="project" value="TreeGrafter"/>
</dbReference>
<evidence type="ECO:0000256" key="6">
    <source>
        <dbReference type="SAM" id="Phobius"/>
    </source>
</evidence>
<organism evidence="8 9">
    <name type="scientific">Trypanosoma cruzi marinkellei</name>
    <dbReference type="NCBI Taxonomy" id="85056"/>
    <lineage>
        <taxon>Eukaryota</taxon>
        <taxon>Discoba</taxon>
        <taxon>Euglenozoa</taxon>
        <taxon>Kinetoplastea</taxon>
        <taxon>Metakinetoplastina</taxon>
        <taxon>Trypanosomatida</taxon>
        <taxon>Trypanosomatidae</taxon>
        <taxon>Trypanosoma</taxon>
        <taxon>Schizotrypanum</taxon>
    </lineage>
</organism>
<evidence type="ECO:0000256" key="3">
    <source>
        <dbReference type="ARBA" id="ARBA00022448"/>
    </source>
</evidence>
<reference evidence="8 9" key="1">
    <citation type="journal article" date="2012" name="BMC Genomics">
        <title>Comparative genomic analysis of human infective Trypanosoma cruzi lineages with the bat-restricted subspecies T. cruzi marinkellei.</title>
        <authorList>
            <person name="Franzen O."/>
            <person name="Talavera-Lopez C."/>
            <person name="Ochaya S."/>
            <person name="Butler C.E."/>
            <person name="Messenger L.A."/>
            <person name="Lewis M.D."/>
            <person name="Llewellyn M.S."/>
            <person name="Marinkelle C.J."/>
            <person name="Tyler K.M."/>
            <person name="Miles M.A."/>
            <person name="Andersson B."/>
        </authorList>
    </citation>
    <scope>NUCLEOTIDE SEQUENCE [LARGE SCALE GENOMIC DNA]</scope>
    <source>
        <strain evidence="8 9">B7</strain>
    </source>
</reference>